<dbReference type="SUPFAM" id="SSF56059">
    <property type="entry name" value="Glutathione synthetase ATP-binding domain-like"/>
    <property type="match status" value="1"/>
</dbReference>
<dbReference type="Pfam" id="PF13380">
    <property type="entry name" value="CoA_binding_2"/>
    <property type="match status" value="1"/>
</dbReference>
<proteinExistence type="inferred from homology"/>
<dbReference type="Gene3D" id="3.40.50.261">
    <property type="entry name" value="Succinyl-CoA synthetase domains"/>
    <property type="match status" value="2"/>
</dbReference>
<sequence length="710" mass="73700">MDTCIAPEPGAGLNAFFMAKGIAIVGASDDITKIGGRPIYFLRKYGYGGTIYPVNPRGGTIQGLPAYACLADVPQAPDMAVLAVPASAAVQALQDCADRGVRGVVVLSSGFAEAGPEGAVLQAQMVAIARKHGMRLLGPNCLGIISVAQGVIGSFSIILEQSMPHAGHMGIVSQSGNIGSYVVQNVARKGLGVSHFIATGNEADIDVADGIAALAEDAQTRLILCCMETCRDAGRLTRALDLARQKNKPVVVLKIGSTDQGQAAAASHTGALASSDAVIDAVFRRYGALRVDSIEALLELGHAASILLPGGLPKGNRITVLAASGGFGIMMADATVKAGLALSTLEQSTKDRIRQVLPLAGVNNPVDATAQVSARPEVLFGMLSALMEDDSADVTQIFLSLALYNPRLRSVYMEALRNIRASYPDRLLVVTSQGPADAVKEINALGIPVFAGIDATAQGLAGLIRMAQLARLGAAPRYQDIVESLEEGAFRNEYTAKKALAAAGIAVQDETVAASADEAVQAACRMGFPVVLKIASADIAHKTEIGGVVLNLGDEQAVRAAYGQIIQAAATHAPAARLDGILVTPMAKDGIELIMGVSRDPVFGPVVMVGTGGIYAEILQDVAVQTAPISEDEAHAMIRSLKLFPILDGARGQPKADVPAAAQTLARLSQFACRYARNVAEIDMNPVRILPEGQGAVVLDALLIPTNHAV</sequence>
<dbReference type="InterPro" id="IPR003781">
    <property type="entry name" value="CoA-bd"/>
</dbReference>
<dbReference type="Gene3D" id="3.30.1490.20">
    <property type="entry name" value="ATP-grasp fold, A domain"/>
    <property type="match status" value="1"/>
</dbReference>
<evidence type="ECO:0000256" key="3">
    <source>
        <dbReference type="ARBA" id="ARBA00022840"/>
    </source>
</evidence>
<evidence type="ECO:0000256" key="4">
    <source>
        <dbReference type="ARBA" id="ARBA00060888"/>
    </source>
</evidence>
<dbReference type="PANTHER" id="PTHR43334:SF1">
    <property type="entry name" value="3-HYDROXYPROPIONATE--COA LIGASE [ADP-FORMING]"/>
    <property type="match status" value="1"/>
</dbReference>
<accession>A0A356LGJ7</accession>
<dbReference type="InterPro" id="IPR016102">
    <property type="entry name" value="Succinyl-CoA_synth-like"/>
</dbReference>
<dbReference type="PANTHER" id="PTHR43334">
    <property type="entry name" value="ACETATE--COA LIGASE [ADP-FORMING]"/>
    <property type="match status" value="1"/>
</dbReference>
<dbReference type="GO" id="GO:0046872">
    <property type="term" value="F:metal ion binding"/>
    <property type="evidence" value="ECO:0007669"/>
    <property type="project" value="InterPro"/>
</dbReference>
<dbReference type="InterPro" id="IPR011761">
    <property type="entry name" value="ATP-grasp"/>
</dbReference>
<dbReference type="InterPro" id="IPR013815">
    <property type="entry name" value="ATP_grasp_subdomain_1"/>
</dbReference>
<dbReference type="AlphaFoldDB" id="A0A356LGJ7"/>
<dbReference type="Proteomes" id="UP000264036">
    <property type="component" value="Unassembled WGS sequence"/>
</dbReference>
<dbReference type="Pfam" id="PF13607">
    <property type="entry name" value="Succ_CoA_lig"/>
    <property type="match status" value="1"/>
</dbReference>
<dbReference type="SUPFAM" id="SSF51735">
    <property type="entry name" value="NAD(P)-binding Rossmann-fold domains"/>
    <property type="match status" value="1"/>
</dbReference>
<keyword evidence="1 7" id="KW-0436">Ligase</keyword>
<dbReference type="FunFam" id="3.30.1490.20:FF:000020">
    <property type="entry name" value="Protein lysine acetyltransferase"/>
    <property type="match status" value="1"/>
</dbReference>
<dbReference type="InterPro" id="IPR051538">
    <property type="entry name" value="Acyl-CoA_Synth/Transferase"/>
</dbReference>
<dbReference type="InterPro" id="IPR036291">
    <property type="entry name" value="NAD(P)-bd_dom_sf"/>
</dbReference>
<evidence type="ECO:0000313" key="8">
    <source>
        <dbReference type="Proteomes" id="UP000264036"/>
    </source>
</evidence>
<protein>
    <submittedName>
        <fullName evidence="7">6-carboxyhexanoate--CoA ligase</fullName>
    </submittedName>
</protein>
<comment type="similarity">
    <text evidence="4">In the N-terminal section; belongs to the acetate CoA ligase alpha subunit family.</text>
</comment>
<evidence type="ECO:0000256" key="2">
    <source>
        <dbReference type="ARBA" id="ARBA00022741"/>
    </source>
</evidence>
<evidence type="ECO:0000259" key="6">
    <source>
        <dbReference type="PROSITE" id="PS50975"/>
    </source>
</evidence>
<dbReference type="Gene3D" id="3.40.50.720">
    <property type="entry name" value="NAD(P)-binding Rossmann-like Domain"/>
    <property type="match status" value="1"/>
</dbReference>
<dbReference type="SUPFAM" id="SSF52210">
    <property type="entry name" value="Succinyl-CoA synthetase domains"/>
    <property type="match status" value="2"/>
</dbReference>
<comment type="caution">
    <text evidence="7">The sequence shown here is derived from an EMBL/GenBank/DDBJ whole genome shotgun (WGS) entry which is preliminary data.</text>
</comment>
<gene>
    <name evidence="7" type="ORF">DD666_09830</name>
</gene>
<reference evidence="7 8" key="1">
    <citation type="journal article" date="2018" name="Nat. Biotechnol.">
        <title>A standardized bacterial taxonomy based on genome phylogeny substantially revises the tree of life.</title>
        <authorList>
            <person name="Parks D.H."/>
            <person name="Chuvochina M."/>
            <person name="Waite D.W."/>
            <person name="Rinke C."/>
            <person name="Skarshewski A."/>
            <person name="Chaumeil P.A."/>
            <person name="Hugenholtz P."/>
        </authorList>
    </citation>
    <scope>NUCLEOTIDE SEQUENCE [LARGE SCALE GENOMIC DNA]</scope>
    <source>
        <strain evidence="7">UBA10707</strain>
    </source>
</reference>
<dbReference type="PROSITE" id="PS50975">
    <property type="entry name" value="ATP_GRASP"/>
    <property type="match status" value="1"/>
</dbReference>
<evidence type="ECO:0000256" key="1">
    <source>
        <dbReference type="ARBA" id="ARBA00022598"/>
    </source>
</evidence>
<dbReference type="InterPro" id="IPR032875">
    <property type="entry name" value="Succ_CoA_lig_flav_dom"/>
</dbReference>
<dbReference type="GO" id="GO:0005524">
    <property type="term" value="F:ATP binding"/>
    <property type="evidence" value="ECO:0007669"/>
    <property type="project" value="UniProtKB-UniRule"/>
</dbReference>
<dbReference type="GO" id="GO:0016874">
    <property type="term" value="F:ligase activity"/>
    <property type="evidence" value="ECO:0007669"/>
    <property type="project" value="UniProtKB-KW"/>
</dbReference>
<dbReference type="EMBL" id="DOEK01000027">
    <property type="protein sequence ID" value="HBP29701.1"/>
    <property type="molecule type" value="Genomic_DNA"/>
</dbReference>
<dbReference type="SMART" id="SM00881">
    <property type="entry name" value="CoA_binding"/>
    <property type="match status" value="1"/>
</dbReference>
<evidence type="ECO:0000256" key="5">
    <source>
        <dbReference type="PROSITE-ProRule" id="PRU00409"/>
    </source>
</evidence>
<name>A0A356LGJ7_9BURK</name>
<feature type="domain" description="ATP-grasp" evidence="6">
    <location>
        <begin position="497"/>
        <end position="533"/>
    </location>
</feature>
<dbReference type="Gene3D" id="3.30.470.20">
    <property type="entry name" value="ATP-grasp fold, B domain"/>
    <property type="match status" value="1"/>
</dbReference>
<keyword evidence="3 5" id="KW-0067">ATP-binding</keyword>
<keyword evidence="2 5" id="KW-0547">Nucleotide-binding</keyword>
<evidence type="ECO:0000313" key="7">
    <source>
        <dbReference type="EMBL" id="HBP29701.1"/>
    </source>
</evidence>
<dbReference type="Pfam" id="PF13549">
    <property type="entry name" value="ATP-grasp_5"/>
    <property type="match status" value="1"/>
</dbReference>
<organism evidence="7 8">
    <name type="scientific">Advenella kashmirensis</name>
    <dbReference type="NCBI Taxonomy" id="310575"/>
    <lineage>
        <taxon>Bacteria</taxon>
        <taxon>Pseudomonadati</taxon>
        <taxon>Pseudomonadota</taxon>
        <taxon>Betaproteobacteria</taxon>
        <taxon>Burkholderiales</taxon>
        <taxon>Alcaligenaceae</taxon>
    </lineage>
</organism>